<dbReference type="Pfam" id="PF10712">
    <property type="entry name" value="NAD-GH"/>
    <property type="match status" value="1"/>
</dbReference>
<reference evidence="1 2" key="1">
    <citation type="submission" date="2011-06" db="EMBL/GenBank/DDBJ databases">
        <authorList>
            <person name="Bador J."/>
            <person name="Amoureux L."/>
            <person name="Neuwirth C."/>
        </authorList>
    </citation>
    <scope>NUCLEOTIDE SEQUENCE [LARGE SCALE GENOMIC DNA]</scope>
    <source>
        <strain evidence="1 2">AXX-A</strain>
    </source>
</reference>
<protein>
    <submittedName>
        <fullName evidence="1">Putative NAD-specific glutamate dehydrogenase</fullName>
    </submittedName>
</protein>
<gene>
    <name evidence="1" type="ORF">AXXA_29250</name>
</gene>
<dbReference type="EMBL" id="AFRQ01000137">
    <property type="protein sequence ID" value="EGP42816.1"/>
    <property type="molecule type" value="Genomic_DNA"/>
</dbReference>
<dbReference type="eggNOG" id="ENOG502Z9JM">
    <property type="taxonomic scope" value="Bacteria"/>
</dbReference>
<dbReference type="Proteomes" id="UP000004853">
    <property type="component" value="Unassembled WGS sequence"/>
</dbReference>
<dbReference type="InterPro" id="IPR019651">
    <property type="entry name" value="Glutamate_DH_NAD-spec"/>
</dbReference>
<evidence type="ECO:0000313" key="1">
    <source>
        <dbReference type="EMBL" id="EGP42816.1"/>
    </source>
</evidence>
<organism evidence="1 2">
    <name type="scientific">Achromobacter insuavis AXX-A</name>
    <dbReference type="NCBI Taxonomy" id="1003200"/>
    <lineage>
        <taxon>Bacteria</taxon>
        <taxon>Pseudomonadati</taxon>
        <taxon>Pseudomonadota</taxon>
        <taxon>Betaproteobacteria</taxon>
        <taxon>Burkholderiales</taxon>
        <taxon>Alcaligenaceae</taxon>
        <taxon>Achromobacter</taxon>
    </lineage>
</organism>
<comment type="caution">
    <text evidence="1">The sequence shown here is derived from an EMBL/GenBank/DDBJ whole genome shotgun (WGS) entry which is preliminary data.</text>
</comment>
<sequence>MRQYGQFRHSFLSGDFVKFAAGQRGADAAVHAARGELIGRGRQRLDRGLHRVHVLRLLGAAGRLQAFIDPLAFLGIQQVAVDRQRGLHRFDQLARFHLLLAQHAGAGIVVCLRHAVGQHARDFVIAQAIRRLDRHRRFHARALLARGHAQQAVGVHLERHADARGARHHRRNAAQFETRQRTAIRHQVALALQHVDAHGRLAILERREFLRARHRNGAVARNHALDQPAHGFQAERQRRHIQQQPVLARRAVAGQQIGLQRGAQRHDLIRIQIGQRLGAEHLADRGAHHRHARGATHHHHAAHVGRLEGGVAQRQARAVQRALHQRLRQRLELRAGQRVIDHLAIGQRQRQMGVLRIRQRFAGRAGRHQQATPVGMRQFGGARGRHHVVDDERIEIIAAQRGIAAGRDHFEHALRQPQNGNIESAATQVIDGVHAFGGVIQAVGDRRGGRLVQQAQHVQAGQARRVAGRLALGVVEIGRDRDDGAHQVVAQHVLGALAQHRQDLRRHFHRAQVALRGTDAHHAGRIHEFVGRARGPRLFQRTAHETLDRHHRVQRVLGLLRQGFAARRDLAAREITHRRGQQHVALRIGQDFGNAAAHRGNQGIGGAQVDPHRQLALVRRGRFTGLGYLQ</sequence>
<name>F7TA50_9BURK</name>
<proteinExistence type="predicted"/>
<evidence type="ECO:0000313" key="2">
    <source>
        <dbReference type="Proteomes" id="UP000004853"/>
    </source>
</evidence>
<accession>F7TA50</accession>
<dbReference type="HOGENOM" id="CLU_009163_1_0_4"/>
<dbReference type="AlphaFoldDB" id="F7TA50"/>